<accession>A0AB73UHC4</accession>
<dbReference type="EMBL" id="CP028009">
    <property type="protein sequence ID" value="QHV43918.1"/>
    <property type="molecule type" value="Genomic_DNA"/>
</dbReference>
<evidence type="ECO:0000313" key="2">
    <source>
        <dbReference type="Proteomes" id="UP000464780"/>
    </source>
</evidence>
<protein>
    <submittedName>
        <fullName evidence="1">Uncharacterized protein</fullName>
    </submittedName>
</protein>
<proteinExistence type="predicted"/>
<organism evidence="1 2">
    <name type="scientific">Bacillus cereus</name>
    <dbReference type="NCBI Taxonomy" id="1396"/>
    <lineage>
        <taxon>Bacteria</taxon>
        <taxon>Bacillati</taxon>
        <taxon>Bacillota</taxon>
        <taxon>Bacilli</taxon>
        <taxon>Bacillales</taxon>
        <taxon>Bacillaceae</taxon>
        <taxon>Bacillus</taxon>
        <taxon>Bacillus cereus group</taxon>
    </lineage>
</organism>
<dbReference type="Proteomes" id="UP000464780">
    <property type="component" value="Chromosome"/>
</dbReference>
<name>A0AB73UHC4_BACCE</name>
<sequence>MHREREELLSLFDIENHFNFPSVQGFALRLIDFELEYQDLVSLEASDSQKWIEARKKQIELDYTRHKSNVQSVIIGNAYREMQRNENTQLVFEALEEGMKVLELFNSILENYDKDPTYKPSWYDVLLIKTKN</sequence>
<evidence type="ECO:0000313" key="1">
    <source>
        <dbReference type="EMBL" id="QHV43918.1"/>
    </source>
</evidence>
<reference evidence="1 2" key="1">
    <citation type="submission" date="2018-03" db="EMBL/GenBank/DDBJ databases">
        <title>The complete genome of bacterial strain SGAir0260.</title>
        <authorList>
            <person name="Schuster S.C."/>
        </authorList>
    </citation>
    <scope>NUCLEOTIDE SEQUENCE [LARGE SCALE GENOMIC DNA]</scope>
    <source>
        <strain evidence="1 2">SGAir0260</strain>
    </source>
</reference>
<dbReference type="RefSeq" id="WP_043935083.1">
    <property type="nucleotide sequence ID" value="NZ_CP028009.1"/>
</dbReference>
<gene>
    <name evidence="1" type="ORF">C1N66_12610</name>
</gene>
<dbReference type="AlphaFoldDB" id="A0AB73UHC4"/>